<sequence length="133" mass="15184">MSEEIIKVLDALADKFGIAIDWTSSNVLPYLQQLCTKYVRYEIATSIIWLIVGIICFIFAKKCFRKGKESYADTDEQNLNRGEIFYIICAVLVVIGTIISMTQIFDIVTCITFPEKLIINELQDIYSNLKAVK</sequence>
<accession>A0A3E4YM75</accession>
<feature type="transmembrane region" description="Helical" evidence="1">
    <location>
        <begin position="38"/>
        <end position="60"/>
    </location>
</feature>
<name>A0A3E4YM75_9FIRM</name>
<dbReference type="RefSeq" id="WP_117718337.1">
    <property type="nucleotide sequence ID" value="NZ_QSTP01000001.1"/>
</dbReference>
<dbReference type="AlphaFoldDB" id="A0A3E4YM75"/>
<evidence type="ECO:0000313" key="3">
    <source>
        <dbReference type="Proteomes" id="UP000260758"/>
    </source>
</evidence>
<feature type="transmembrane region" description="Helical" evidence="1">
    <location>
        <begin position="84"/>
        <end position="105"/>
    </location>
</feature>
<reference evidence="2 3" key="1">
    <citation type="submission" date="2018-08" db="EMBL/GenBank/DDBJ databases">
        <title>A genome reference for cultivated species of the human gut microbiota.</title>
        <authorList>
            <person name="Zou Y."/>
            <person name="Xue W."/>
            <person name="Luo G."/>
        </authorList>
    </citation>
    <scope>NUCLEOTIDE SEQUENCE [LARGE SCALE GENOMIC DNA]</scope>
    <source>
        <strain evidence="2 3">OM07-13</strain>
    </source>
</reference>
<protein>
    <submittedName>
        <fullName evidence="2">Uncharacterized protein</fullName>
    </submittedName>
</protein>
<organism evidence="2 3">
    <name type="scientific">Agathobacter rectalis</name>
    <dbReference type="NCBI Taxonomy" id="39491"/>
    <lineage>
        <taxon>Bacteria</taxon>
        <taxon>Bacillati</taxon>
        <taxon>Bacillota</taxon>
        <taxon>Clostridia</taxon>
        <taxon>Lachnospirales</taxon>
        <taxon>Lachnospiraceae</taxon>
        <taxon>Agathobacter</taxon>
    </lineage>
</organism>
<proteinExistence type="predicted"/>
<evidence type="ECO:0000256" key="1">
    <source>
        <dbReference type="SAM" id="Phobius"/>
    </source>
</evidence>
<dbReference type="EMBL" id="QSTP01000001">
    <property type="protein sequence ID" value="RGM75581.1"/>
    <property type="molecule type" value="Genomic_DNA"/>
</dbReference>
<comment type="caution">
    <text evidence="2">The sequence shown here is derived from an EMBL/GenBank/DDBJ whole genome shotgun (WGS) entry which is preliminary data.</text>
</comment>
<keyword evidence="1" id="KW-0472">Membrane</keyword>
<dbReference type="Proteomes" id="UP000260758">
    <property type="component" value="Unassembled WGS sequence"/>
</dbReference>
<keyword evidence="1" id="KW-1133">Transmembrane helix</keyword>
<keyword evidence="1" id="KW-0812">Transmembrane</keyword>
<gene>
    <name evidence="2" type="ORF">DXB99_03370</name>
</gene>
<evidence type="ECO:0000313" key="2">
    <source>
        <dbReference type="EMBL" id="RGM75581.1"/>
    </source>
</evidence>